<sequence>MRFRTWLFALSLAGLQSGLAAQPARSLAVASPTRAEAALLAAEDARFNAELTHDVATLDRMTSADVVYSHVNGVREDKAGVMRTFTHLPFSSITPSNRSARVIGDVGIVRGSVVRQLPDRTLSDGYLAVYEMRDGRWQLLEWVSAAAPPPS</sequence>
<accession>A0ABT6N206</accession>
<dbReference type="EMBL" id="JARYGZ010000001">
    <property type="protein sequence ID" value="MDH7639323.1"/>
    <property type="molecule type" value="Genomic_DNA"/>
</dbReference>
<name>A0ABT6N206_9SPHN</name>
<dbReference type="InterPro" id="IPR032710">
    <property type="entry name" value="NTF2-like_dom_sf"/>
</dbReference>
<reference evidence="3" key="1">
    <citation type="submission" date="2023-04" db="EMBL/GenBank/DDBJ databases">
        <title>Sphingomonas sp. MAHUQ-71 isolated from rice field.</title>
        <authorList>
            <person name="Huq M.A."/>
        </authorList>
    </citation>
    <scope>NUCLEOTIDE SEQUENCE</scope>
    <source>
        <strain evidence="3">MAHUQ-71</strain>
    </source>
</reference>
<dbReference type="RefSeq" id="WP_281044598.1">
    <property type="nucleotide sequence ID" value="NZ_JARYGZ010000001.1"/>
</dbReference>
<comment type="caution">
    <text evidence="3">The sequence shown here is derived from an EMBL/GenBank/DDBJ whole genome shotgun (WGS) entry which is preliminary data.</text>
</comment>
<dbReference type="InterPro" id="IPR027843">
    <property type="entry name" value="DUF4440"/>
</dbReference>
<evidence type="ECO:0000313" key="4">
    <source>
        <dbReference type="Proteomes" id="UP001160625"/>
    </source>
</evidence>
<dbReference type="Gene3D" id="3.10.450.50">
    <property type="match status" value="1"/>
</dbReference>
<dbReference type="Proteomes" id="UP001160625">
    <property type="component" value="Unassembled WGS sequence"/>
</dbReference>
<keyword evidence="4" id="KW-1185">Reference proteome</keyword>
<protein>
    <submittedName>
        <fullName evidence="3">Nuclear transport factor 2 family protein</fullName>
    </submittedName>
</protein>
<feature type="chain" id="PRO_5045922980" evidence="1">
    <location>
        <begin position="21"/>
        <end position="151"/>
    </location>
</feature>
<organism evidence="3 4">
    <name type="scientific">Sphingomonas oryzagri</name>
    <dbReference type="NCBI Taxonomy" id="3042314"/>
    <lineage>
        <taxon>Bacteria</taxon>
        <taxon>Pseudomonadati</taxon>
        <taxon>Pseudomonadota</taxon>
        <taxon>Alphaproteobacteria</taxon>
        <taxon>Sphingomonadales</taxon>
        <taxon>Sphingomonadaceae</taxon>
        <taxon>Sphingomonas</taxon>
    </lineage>
</organism>
<keyword evidence="1" id="KW-0732">Signal</keyword>
<dbReference type="Pfam" id="PF14534">
    <property type="entry name" value="DUF4440"/>
    <property type="match status" value="1"/>
</dbReference>
<evidence type="ECO:0000259" key="2">
    <source>
        <dbReference type="Pfam" id="PF14534"/>
    </source>
</evidence>
<gene>
    <name evidence="3" type="ORF">QGN17_11335</name>
</gene>
<evidence type="ECO:0000256" key="1">
    <source>
        <dbReference type="SAM" id="SignalP"/>
    </source>
</evidence>
<proteinExistence type="predicted"/>
<feature type="domain" description="DUF4440" evidence="2">
    <location>
        <begin position="39"/>
        <end position="139"/>
    </location>
</feature>
<evidence type="ECO:0000313" key="3">
    <source>
        <dbReference type="EMBL" id="MDH7639323.1"/>
    </source>
</evidence>
<feature type="signal peptide" evidence="1">
    <location>
        <begin position="1"/>
        <end position="20"/>
    </location>
</feature>
<dbReference type="SUPFAM" id="SSF54427">
    <property type="entry name" value="NTF2-like"/>
    <property type="match status" value="1"/>
</dbReference>